<protein>
    <submittedName>
        <fullName evidence="1">Developmental regulator FlbA</fullName>
    </submittedName>
</protein>
<name>A0A146F906_ASPKA</name>
<evidence type="ECO:0000313" key="1">
    <source>
        <dbReference type="EMBL" id="GAT22209.1"/>
    </source>
</evidence>
<dbReference type="Proteomes" id="UP000075230">
    <property type="component" value="Unassembled WGS sequence"/>
</dbReference>
<organism evidence="1 2">
    <name type="scientific">Aspergillus kawachii</name>
    <name type="common">White koji mold</name>
    <name type="synonym">Aspergillus awamori var. kawachi</name>
    <dbReference type="NCBI Taxonomy" id="1069201"/>
    <lineage>
        <taxon>Eukaryota</taxon>
        <taxon>Fungi</taxon>
        <taxon>Dikarya</taxon>
        <taxon>Ascomycota</taxon>
        <taxon>Pezizomycotina</taxon>
        <taxon>Eurotiomycetes</taxon>
        <taxon>Eurotiomycetidae</taxon>
        <taxon>Eurotiales</taxon>
        <taxon>Aspergillaceae</taxon>
        <taxon>Aspergillus</taxon>
        <taxon>Aspergillus subgen. Circumdati</taxon>
    </lineage>
</organism>
<reference evidence="2" key="2">
    <citation type="submission" date="2016-02" db="EMBL/GenBank/DDBJ databases">
        <title>Genome sequencing of Aspergillus luchuensis NBRC 4314.</title>
        <authorList>
            <person name="Yamada O."/>
        </authorList>
    </citation>
    <scope>NUCLEOTIDE SEQUENCE [LARGE SCALE GENOMIC DNA]</scope>
    <source>
        <strain evidence="2">RIB 2604</strain>
    </source>
</reference>
<reference evidence="1 2" key="1">
    <citation type="journal article" date="2016" name="DNA Res.">
        <title>Genome sequence of Aspergillus luchuensis NBRC 4314.</title>
        <authorList>
            <person name="Yamada O."/>
            <person name="Machida M."/>
            <person name="Hosoyama A."/>
            <person name="Goto M."/>
            <person name="Takahashi T."/>
            <person name="Futagami T."/>
            <person name="Yamagata Y."/>
            <person name="Takeuchi M."/>
            <person name="Kobayashi T."/>
            <person name="Koike H."/>
            <person name="Abe K."/>
            <person name="Asai K."/>
            <person name="Arita M."/>
            <person name="Fujita N."/>
            <person name="Fukuda K."/>
            <person name="Higa K."/>
            <person name="Horikawa H."/>
            <person name="Ishikawa T."/>
            <person name="Jinno K."/>
            <person name="Kato Y."/>
            <person name="Kirimura K."/>
            <person name="Mizutani O."/>
            <person name="Nakasone K."/>
            <person name="Sano M."/>
            <person name="Shiraishi Y."/>
            <person name="Tsukahara M."/>
            <person name="Gomi K."/>
        </authorList>
    </citation>
    <scope>NUCLEOTIDE SEQUENCE [LARGE SCALE GENOMIC DNA]</scope>
    <source>
        <strain evidence="1 2">RIB 2604</strain>
    </source>
</reference>
<gene>
    <name evidence="1" type="ORF">RIB2604_01502410</name>
</gene>
<evidence type="ECO:0000313" key="2">
    <source>
        <dbReference type="Proteomes" id="UP000075230"/>
    </source>
</evidence>
<dbReference type="AlphaFoldDB" id="A0A146F906"/>
<accession>A0A146F906</accession>
<dbReference type="EMBL" id="BCWF01000015">
    <property type="protein sequence ID" value="GAT22209.1"/>
    <property type="molecule type" value="Genomic_DNA"/>
</dbReference>
<comment type="caution">
    <text evidence="1">The sequence shown here is derived from an EMBL/GenBank/DDBJ whole genome shotgun (WGS) entry which is preliminary data.</text>
</comment>
<sequence>MWRREAVAQGNAGVVEIKNTSNPERMHQLAKRILREAKKK</sequence>
<proteinExistence type="predicted"/>